<dbReference type="AlphaFoldDB" id="A0A1Y5T4F6"/>
<evidence type="ECO:0000313" key="12">
    <source>
        <dbReference type="Proteomes" id="UP000193870"/>
    </source>
</evidence>
<proteinExistence type="inferred from homology"/>
<dbReference type="GO" id="GO:0043190">
    <property type="term" value="C:ATP-binding cassette (ABC) transporter complex"/>
    <property type="evidence" value="ECO:0007669"/>
    <property type="project" value="InterPro"/>
</dbReference>
<feature type="transmembrane region" description="Helical" evidence="9">
    <location>
        <begin position="238"/>
        <end position="258"/>
    </location>
</feature>
<evidence type="ECO:0000256" key="1">
    <source>
        <dbReference type="ARBA" id="ARBA00004429"/>
    </source>
</evidence>
<feature type="domain" description="ABC transmembrane type-1" evidence="10">
    <location>
        <begin position="95"/>
        <end position="399"/>
    </location>
</feature>
<evidence type="ECO:0000256" key="9">
    <source>
        <dbReference type="RuleBase" id="RU363032"/>
    </source>
</evidence>
<keyword evidence="8 9" id="KW-0472">Membrane</keyword>
<protein>
    <submittedName>
        <fullName evidence="11">Putative glutamine ABC transporter permease protein GlnM</fullName>
    </submittedName>
</protein>
<evidence type="ECO:0000256" key="4">
    <source>
        <dbReference type="ARBA" id="ARBA00022475"/>
    </source>
</evidence>
<evidence type="ECO:0000256" key="5">
    <source>
        <dbReference type="ARBA" id="ARBA00022692"/>
    </source>
</evidence>
<dbReference type="EMBL" id="FWFV01000007">
    <property type="protein sequence ID" value="SLN55583.1"/>
    <property type="molecule type" value="Genomic_DNA"/>
</dbReference>
<feature type="transmembrane region" description="Helical" evidence="9">
    <location>
        <begin position="199"/>
        <end position="217"/>
    </location>
</feature>
<keyword evidence="4" id="KW-1003">Cell membrane</keyword>
<accession>A0A1Y5T4F6</accession>
<evidence type="ECO:0000256" key="8">
    <source>
        <dbReference type="ARBA" id="ARBA00023136"/>
    </source>
</evidence>
<dbReference type="SUPFAM" id="SSF161098">
    <property type="entry name" value="MetI-like"/>
    <property type="match status" value="2"/>
</dbReference>
<evidence type="ECO:0000256" key="6">
    <source>
        <dbReference type="ARBA" id="ARBA00022970"/>
    </source>
</evidence>
<dbReference type="PROSITE" id="PS50928">
    <property type="entry name" value="ABC_TM1"/>
    <property type="match status" value="1"/>
</dbReference>
<keyword evidence="3 9" id="KW-0813">Transport</keyword>
<evidence type="ECO:0000256" key="7">
    <source>
        <dbReference type="ARBA" id="ARBA00022989"/>
    </source>
</evidence>
<dbReference type="GO" id="GO:0022857">
    <property type="term" value="F:transmembrane transporter activity"/>
    <property type="evidence" value="ECO:0007669"/>
    <property type="project" value="InterPro"/>
</dbReference>
<keyword evidence="12" id="KW-1185">Reference proteome</keyword>
<evidence type="ECO:0000259" key="10">
    <source>
        <dbReference type="PROSITE" id="PS50928"/>
    </source>
</evidence>
<keyword evidence="7 9" id="KW-1133">Transmembrane helix</keyword>
<dbReference type="GO" id="GO:0006865">
    <property type="term" value="P:amino acid transport"/>
    <property type="evidence" value="ECO:0007669"/>
    <property type="project" value="UniProtKB-KW"/>
</dbReference>
<dbReference type="RefSeq" id="WP_085854651.1">
    <property type="nucleotide sequence ID" value="NZ_FOPF01000007.1"/>
</dbReference>
<gene>
    <name evidence="11" type="primary">glnM</name>
    <name evidence="11" type="ORF">PAM7066_02659</name>
</gene>
<evidence type="ECO:0000313" key="11">
    <source>
        <dbReference type="EMBL" id="SLN55583.1"/>
    </source>
</evidence>
<dbReference type="PANTHER" id="PTHR30614:SF37">
    <property type="entry name" value="AMINO-ACID ABC TRANSPORTER PERMEASE PROTEIN YHDX-RELATED"/>
    <property type="match status" value="1"/>
</dbReference>
<feature type="transmembrane region" description="Helical" evidence="9">
    <location>
        <begin position="381"/>
        <end position="402"/>
    </location>
</feature>
<feature type="transmembrane region" description="Helical" evidence="9">
    <location>
        <begin position="140"/>
        <end position="160"/>
    </location>
</feature>
<organism evidence="11 12">
    <name type="scientific">Palleronia marisminoris</name>
    <dbReference type="NCBI Taxonomy" id="315423"/>
    <lineage>
        <taxon>Bacteria</taxon>
        <taxon>Pseudomonadati</taxon>
        <taxon>Pseudomonadota</taxon>
        <taxon>Alphaproteobacteria</taxon>
        <taxon>Rhodobacterales</taxon>
        <taxon>Roseobacteraceae</taxon>
        <taxon>Palleronia</taxon>
    </lineage>
</organism>
<feature type="transmembrane region" description="Helical" evidence="9">
    <location>
        <begin position="278"/>
        <end position="295"/>
    </location>
</feature>
<keyword evidence="5 9" id="KW-0812">Transmembrane</keyword>
<feature type="transmembrane region" description="Helical" evidence="9">
    <location>
        <begin position="90"/>
        <end position="119"/>
    </location>
</feature>
<comment type="subcellular location">
    <subcellularLocation>
        <location evidence="1">Cell inner membrane</location>
        <topology evidence="1">Multi-pass membrane protein</topology>
    </subcellularLocation>
    <subcellularLocation>
        <location evidence="9">Cell membrane</location>
        <topology evidence="9">Multi-pass membrane protein</topology>
    </subcellularLocation>
</comment>
<reference evidence="11 12" key="1">
    <citation type="submission" date="2017-03" db="EMBL/GenBank/DDBJ databases">
        <authorList>
            <person name="Afonso C.L."/>
            <person name="Miller P.J."/>
            <person name="Scott M.A."/>
            <person name="Spackman E."/>
            <person name="Goraichik I."/>
            <person name="Dimitrov K.M."/>
            <person name="Suarez D.L."/>
            <person name="Swayne D.E."/>
        </authorList>
    </citation>
    <scope>NUCLEOTIDE SEQUENCE [LARGE SCALE GENOMIC DNA]</scope>
    <source>
        <strain evidence="11 12">CECT 7066</strain>
    </source>
</reference>
<dbReference type="Proteomes" id="UP000193870">
    <property type="component" value="Unassembled WGS sequence"/>
</dbReference>
<dbReference type="NCBIfam" id="TIGR01726">
    <property type="entry name" value="HEQRo_perm_3TM"/>
    <property type="match status" value="1"/>
</dbReference>
<dbReference type="InterPro" id="IPR010065">
    <property type="entry name" value="AA_ABC_transptr_permease_3TM"/>
</dbReference>
<dbReference type="InterPro" id="IPR035906">
    <property type="entry name" value="MetI-like_sf"/>
</dbReference>
<dbReference type="InterPro" id="IPR000515">
    <property type="entry name" value="MetI-like"/>
</dbReference>
<keyword evidence="6" id="KW-0029">Amino-acid transport</keyword>
<name>A0A1Y5T4F6_9RHOB</name>
<dbReference type="InterPro" id="IPR043429">
    <property type="entry name" value="ArtM/GltK/GlnP/TcyL/YhdX-like"/>
</dbReference>
<dbReference type="PANTHER" id="PTHR30614">
    <property type="entry name" value="MEMBRANE COMPONENT OF AMINO ACID ABC TRANSPORTER"/>
    <property type="match status" value="1"/>
</dbReference>
<comment type="similarity">
    <text evidence="2">Belongs to the binding-protein-dependent transport system permease family. HisMQ subfamily.</text>
</comment>
<evidence type="ECO:0000256" key="2">
    <source>
        <dbReference type="ARBA" id="ARBA00010072"/>
    </source>
</evidence>
<sequence>MASISDHDTPKRRGFHPGMLLSDTRYRGLTFQFIALIAIICIASWLGWNLMRNFAAAGLNFSYGFLDNPANYDINQTLIDYTSRSSHLRAAIVGVINTLLVAIAGCILATLIGVSAGVMRLSKNWIVARLMSVYVEAFRNVPVLIWILIIGTVVTLSGGAPRDFLTRGGSVEPDRGLFLGSFAFTNRGLYAPAVEVGPGWPIVLGALVAGIVGFFLWRSHVKRTLFNSGKLLPVWPSWVILIAPVVIAELALGSISFIRPDVAANNFNIQGGTLIGKPFIALWLALSVYTGAFIAENVRAGILSVSTGQTEAAAALGLRPRRIMNLVVLPQALRVIVPPLISQYLNLTKNSSLAIAVGYADITATLGGITLNQTGRAIECVLLLMLFYLVISLTISGVMNIYNASVALKER</sequence>
<dbReference type="STRING" id="315423.SAMN04488020_107185"/>
<dbReference type="CDD" id="cd06261">
    <property type="entry name" value="TM_PBP2"/>
    <property type="match status" value="1"/>
</dbReference>
<feature type="transmembrane region" description="Helical" evidence="9">
    <location>
        <begin position="29"/>
        <end position="48"/>
    </location>
</feature>
<dbReference type="Pfam" id="PF00528">
    <property type="entry name" value="BPD_transp_1"/>
    <property type="match status" value="1"/>
</dbReference>
<dbReference type="Gene3D" id="1.10.3720.10">
    <property type="entry name" value="MetI-like"/>
    <property type="match status" value="2"/>
</dbReference>
<dbReference type="OrthoDB" id="9808531at2"/>
<evidence type="ECO:0000256" key="3">
    <source>
        <dbReference type="ARBA" id="ARBA00022448"/>
    </source>
</evidence>